<feature type="transmembrane region" description="Helical" evidence="1">
    <location>
        <begin position="6"/>
        <end position="23"/>
    </location>
</feature>
<evidence type="ECO:0000256" key="1">
    <source>
        <dbReference type="SAM" id="Phobius"/>
    </source>
</evidence>
<dbReference type="EMBL" id="JBHUDG010000003">
    <property type="protein sequence ID" value="MFD1629087.1"/>
    <property type="molecule type" value="Genomic_DNA"/>
</dbReference>
<gene>
    <name evidence="2" type="ORF">ACFSAH_04315</name>
</gene>
<reference evidence="3" key="1">
    <citation type="journal article" date="2019" name="Int. J. Syst. Evol. Microbiol.">
        <title>The Global Catalogue of Microorganisms (GCM) 10K type strain sequencing project: providing services to taxonomists for standard genome sequencing and annotation.</title>
        <authorList>
            <consortium name="The Broad Institute Genomics Platform"/>
            <consortium name="The Broad Institute Genome Sequencing Center for Infectious Disease"/>
            <person name="Wu L."/>
            <person name="Ma J."/>
        </authorList>
    </citation>
    <scope>NUCLEOTIDE SEQUENCE [LARGE SCALE GENOMIC DNA]</scope>
    <source>
        <strain evidence="3">CCUG 53762</strain>
    </source>
</reference>
<accession>A0ABW4IAQ2</accession>
<organism evidence="2 3">
    <name type="scientific">Pseudopedobacter beijingensis</name>
    <dbReference type="NCBI Taxonomy" id="1207056"/>
    <lineage>
        <taxon>Bacteria</taxon>
        <taxon>Pseudomonadati</taxon>
        <taxon>Bacteroidota</taxon>
        <taxon>Sphingobacteriia</taxon>
        <taxon>Sphingobacteriales</taxon>
        <taxon>Sphingobacteriaceae</taxon>
        <taxon>Pseudopedobacter</taxon>
    </lineage>
</organism>
<dbReference type="RefSeq" id="WP_379661467.1">
    <property type="nucleotide sequence ID" value="NZ_JBHUDG010000003.1"/>
</dbReference>
<proteinExistence type="predicted"/>
<comment type="caution">
    <text evidence="2">The sequence shown here is derived from an EMBL/GenBank/DDBJ whole genome shotgun (WGS) entry which is preliminary data.</text>
</comment>
<name>A0ABW4IAQ2_9SPHI</name>
<protein>
    <submittedName>
        <fullName evidence="2">Uncharacterized protein</fullName>
    </submittedName>
</protein>
<dbReference type="Proteomes" id="UP001597118">
    <property type="component" value="Unassembled WGS sequence"/>
</dbReference>
<keyword evidence="1" id="KW-0472">Membrane</keyword>
<keyword evidence="1" id="KW-0812">Transmembrane</keyword>
<sequence>MRRKAIIFAPIIIIVSILTWNLFNEPGIKDLKGNFKEQAFLRNEQNDGPVIRLYIVSLNEGDFGEEMKTYGDYMPHTKYGTTKVFFFKNTKQFPTTINLTPPHLNSEFMKNCIGIYEKDGMGQTNLKRFDKP</sequence>
<evidence type="ECO:0000313" key="2">
    <source>
        <dbReference type="EMBL" id="MFD1629087.1"/>
    </source>
</evidence>
<evidence type="ECO:0000313" key="3">
    <source>
        <dbReference type="Proteomes" id="UP001597118"/>
    </source>
</evidence>
<keyword evidence="1" id="KW-1133">Transmembrane helix</keyword>
<keyword evidence="3" id="KW-1185">Reference proteome</keyword>